<feature type="transmembrane region" description="Helical" evidence="3">
    <location>
        <begin position="82"/>
        <end position="102"/>
    </location>
</feature>
<feature type="compositionally biased region" description="Polar residues" evidence="2">
    <location>
        <begin position="48"/>
        <end position="58"/>
    </location>
</feature>
<dbReference type="AlphaFoldDB" id="A0A8W8J0E2"/>
<feature type="compositionally biased region" description="Low complexity" evidence="2">
    <location>
        <begin position="7"/>
        <end position="19"/>
    </location>
</feature>
<evidence type="ECO:0000256" key="2">
    <source>
        <dbReference type="SAM" id="MobiDB-lite"/>
    </source>
</evidence>
<proteinExistence type="predicted"/>
<evidence type="ECO:0000313" key="6">
    <source>
        <dbReference type="Proteomes" id="UP000005408"/>
    </source>
</evidence>
<accession>A0A8W8J0E2</accession>
<dbReference type="Gene3D" id="1.10.238.10">
    <property type="entry name" value="EF-hand"/>
    <property type="match status" value="1"/>
</dbReference>
<keyword evidence="1" id="KW-0106">Calcium</keyword>
<evidence type="ECO:0000259" key="4">
    <source>
        <dbReference type="PROSITE" id="PS50222"/>
    </source>
</evidence>
<evidence type="ECO:0000256" key="3">
    <source>
        <dbReference type="SAM" id="Phobius"/>
    </source>
</evidence>
<feature type="region of interest" description="Disordered" evidence="2">
    <location>
        <begin position="1"/>
        <end position="59"/>
    </location>
</feature>
<dbReference type="EnsemblMetazoa" id="G16718.1">
    <property type="protein sequence ID" value="G16718.1:cds"/>
    <property type="gene ID" value="G16718"/>
</dbReference>
<dbReference type="InterPro" id="IPR018247">
    <property type="entry name" value="EF_Hand_1_Ca_BS"/>
</dbReference>
<keyword evidence="3" id="KW-1133">Transmembrane helix</keyword>
<feature type="transmembrane region" description="Helical" evidence="3">
    <location>
        <begin position="173"/>
        <end position="195"/>
    </location>
</feature>
<sequence>MEKNRSPKSSKADLASSSAGEGGVSSDVQDQNLPPAYGDIFSKPWTPIPSSSPKTRYSSKQDDRNLWEKLHECFEMSICQQIIWLQVLVFSILYIVFGLKYSGQCVSQELDSKGKVWHEEDLTVFIRAEGGFLCATILIVLLIRLRSLVHLRRTQRITTADLQIAKLWDGRIVVLYCGIYIVNFALCVAGATKIIPSNANITKLNCISEFYNFYYYAKIGQLAVFMPYAAYVISYVTFMMHLQKKWFIRRKLRCWVKLLDADQDGVISQDDMKKTNEKLEGLRKLFSARKTALSDSQQEKWWSEHVFKCGPGKDISVHQLVSYMEGIMTQDSPAERAKVVRPKIKKWFNFFTTEDFLKLKMIFSEEDFVKFWAVLANIDERHSREMLIKYFPSPLTLNDFREDFVAFLSNPEFLDEYSSRIFNILKNKPDCMCCKV</sequence>
<feature type="transmembrane region" description="Helical" evidence="3">
    <location>
        <begin position="215"/>
        <end position="242"/>
    </location>
</feature>
<dbReference type="PROSITE" id="PS50222">
    <property type="entry name" value="EF_HAND_2"/>
    <property type="match status" value="1"/>
</dbReference>
<keyword evidence="3" id="KW-0472">Membrane</keyword>
<dbReference type="Proteomes" id="UP000005408">
    <property type="component" value="Unassembled WGS sequence"/>
</dbReference>
<keyword evidence="3" id="KW-0812">Transmembrane</keyword>
<dbReference type="SUPFAM" id="SSF47473">
    <property type="entry name" value="EF-hand"/>
    <property type="match status" value="1"/>
</dbReference>
<dbReference type="PROSITE" id="PS00018">
    <property type="entry name" value="EF_HAND_1"/>
    <property type="match status" value="1"/>
</dbReference>
<feature type="domain" description="EF-hand" evidence="4">
    <location>
        <begin position="247"/>
        <end position="282"/>
    </location>
</feature>
<evidence type="ECO:0000313" key="5">
    <source>
        <dbReference type="EnsemblMetazoa" id="G16718.1:cds"/>
    </source>
</evidence>
<dbReference type="InterPro" id="IPR011992">
    <property type="entry name" value="EF-hand-dom_pair"/>
</dbReference>
<dbReference type="InterPro" id="IPR002048">
    <property type="entry name" value="EF_hand_dom"/>
</dbReference>
<reference evidence="5" key="1">
    <citation type="submission" date="2022-08" db="UniProtKB">
        <authorList>
            <consortium name="EnsemblMetazoa"/>
        </authorList>
    </citation>
    <scope>IDENTIFICATION</scope>
    <source>
        <strain evidence="5">05x7-T-G4-1.051#20</strain>
    </source>
</reference>
<organism evidence="5 6">
    <name type="scientific">Magallana gigas</name>
    <name type="common">Pacific oyster</name>
    <name type="synonym">Crassostrea gigas</name>
    <dbReference type="NCBI Taxonomy" id="29159"/>
    <lineage>
        <taxon>Eukaryota</taxon>
        <taxon>Metazoa</taxon>
        <taxon>Spiralia</taxon>
        <taxon>Lophotrochozoa</taxon>
        <taxon>Mollusca</taxon>
        <taxon>Bivalvia</taxon>
        <taxon>Autobranchia</taxon>
        <taxon>Pteriomorphia</taxon>
        <taxon>Ostreida</taxon>
        <taxon>Ostreoidea</taxon>
        <taxon>Ostreidae</taxon>
        <taxon>Magallana</taxon>
    </lineage>
</organism>
<dbReference type="GO" id="GO:0005509">
    <property type="term" value="F:calcium ion binding"/>
    <property type="evidence" value="ECO:0007669"/>
    <property type="project" value="InterPro"/>
</dbReference>
<name>A0A8W8J0E2_MAGGI</name>
<evidence type="ECO:0000256" key="1">
    <source>
        <dbReference type="ARBA" id="ARBA00022837"/>
    </source>
</evidence>
<feature type="transmembrane region" description="Helical" evidence="3">
    <location>
        <begin position="122"/>
        <end position="143"/>
    </location>
</feature>
<protein>
    <recommendedName>
        <fullName evidence="4">EF-hand domain-containing protein</fullName>
    </recommendedName>
</protein>
<keyword evidence="6" id="KW-1185">Reference proteome</keyword>